<dbReference type="AlphaFoldDB" id="A1ZMZ3"/>
<reference evidence="1 2" key="1">
    <citation type="submission" date="2007-01" db="EMBL/GenBank/DDBJ databases">
        <authorList>
            <person name="Haygood M."/>
            <person name="Podell S."/>
            <person name="Anderson C."/>
            <person name="Hopkinson B."/>
            <person name="Roe K."/>
            <person name="Barbeau K."/>
            <person name="Gaasterland T."/>
            <person name="Ferriera S."/>
            <person name="Johnson J."/>
            <person name="Kravitz S."/>
            <person name="Beeson K."/>
            <person name="Sutton G."/>
            <person name="Rogers Y.-H."/>
            <person name="Friedman R."/>
            <person name="Frazier M."/>
            <person name="Venter J.C."/>
        </authorList>
    </citation>
    <scope>NUCLEOTIDE SEQUENCE [LARGE SCALE GENOMIC DNA]</scope>
    <source>
        <strain evidence="1 2">ATCC 23134</strain>
    </source>
</reference>
<gene>
    <name evidence="1" type="ORF">M23134_03435</name>
</gene>
<organism evidence="1 2">
    <name type="scientific">Microscilla marina ATCC 23134</name>
    <dbReference type="NCBI Taxonomy" id="313606"/>
    <lineage>
        <taxon>Bacteria</taxon>
        <taxon>Pseudomonadati</taxon>
        <taxon>Bacteroidota</taxon>
        <taxon>Cytophagia</taxon>
        <taxon>Cytophagales</taxon>
        <taxon>Microscillaceae</taxon>
        <taxon>Microscilla</taxon>
    </lineage>
</organism>
<protein>
    <submittedName>
        <fullName evidence="1">Uncharacterized protein</fullName>
    </submittedName>
</protein>
<keyword evidence="2" id="KW-1185">Reference proteome</keyword>
<dbReference type="EMBL" id="AAWS01000017">
    <property type="protein sequence ID" value="EAY28174.1"/>
    <property type="molecule type" value="Genomic_DNA"/>
</dbReference>
<accession>A1ZMZ3</accession>
<comment type="caution">
    <text evidence="1">The sequence shown here is derived from an EMBL/GenBank/DDBJ whole genome shotgun (WGS) entry which is preliminary data.</text>
</comment>
<dbReference type="Proteomes" id="UP000004095">
    <property type="component" value="Unassembled WGS sequence"/>
</dbReference>
<proteinExistence type="predicted"/>
<evidence type="ECO:0000313" key="1">
    <source>
        <dbReference type="EMBL" id="EAY28174.1"/>
    </source>
</evidence>
<sequence>MQGNENYLAQKNTTKEKAQTYMLATEIWFLQQNIRETLEIIKFDADDLLEIYPYQLGIKCTVTVSQLYPRLRLLRKKIDNLMPDVQACTYLTKNAEQNRDIEVE</sequence>
<name>A1ZMZ3_MICM2</name>
<evidence type="ECO:0000313" key="2">
    <source>
        <dbReference type="Proteomes" id="UP000004095"/>
    </source>
</evidence>
<dbReference type="RefSeq" id="WP_002698313.1">
    <property type="nucleotide sequence ID" value="NZ_AAWS01000017.1"/>
</dbReference>